<organism evidence="2 3">
    <name type="scientific">Pontibacter akesuensis</name>
    <dbReference type="NCBI Taxonomy" id="388950"/>
    <lineage>
        <taxon>Bacteria</taxon>
        <taxon>Pseudomonadati</taxon>
        <taxon>Bacteroidota</taxon>
        <taxon>Cytophagia</taxon>
        <taxon>Cytophagales</taxon>
        <taxon>Hymenobacteraceae</taxon>
        <taxon>Pontibacter</taxon>
    </lineage>
</organism>
<dbReference type="EMBL" id="FPCA01000002">
    <property type="protein sequence ID" value="SFU74424.1"/>
    <property type="molecule type" value="Genomic_DNA"/>
</dbReference>
<keyword evidence="3" id="KW-1185">Reference proteome</keyword>
<evidence type="ECO:0000313" key="3">
    <source>
        <dbReference type="Proteomes" id="UP000182491"/>
    </source>
</evidence>
<dbReference type="Proteomes" id="UP000182491">
    <property type="component" value="Unassembled WGS sequence"/>
</dbReference>
<reference evidence="3" key="1">
    <citation type="submission" date="2016-10" db="EMBL/GenBank/DDBJ databases">
        <authorList>
            <person name="Varghese N."/>
        </authorList>
    </citation>
    <scope>NUCLEOTIDE SEQUENCE [LARGE SCALE GENOMIC DNA]</scope>
    <source>
        <strain evidence="3">DSM 18820</strain>
    </source>
</reference>
<name>A0A1I7INF7_9BACT</name>
<feature type="compositionally biased region" description="Polar residues" evidence="1">
    <location>
        <begin position="54"/>
        <end position="73"/>
    </location>
</feature>
<proteinExistence type="predicted"/>
<feature type="compositionally biased region" description="Basic and acidic residues" evidence="1">
    <location>
        <begin position="1"/>
        <end position="17"/>
    </location>
</feature>
<accession>A0A1I7INF7</accession>
<dbReference type="STRING" id="388950.GCA_001611675_01195"/>
<protein>
    <submittedName>
        <fullName evidence="2">Uncharacterized protein</fullName>
    </submittedName>
</protein>
<dbReference type="OrthoDB" id="853816at2"/>
<feature type="region of interest" description="Disordered" evidence="1">
    <location>
        <begin position="1"/>
        <end position="73"/>
    </location>
</feature>
<dbReference type="RefSeq" id="WP_068837306.1">
    <property type="nucleotide sequence ID" value="NZ_BMXC01000002.1"/>
</dbReference>
<feature type="compositionally biased region" description="Basic and acidic residues" evidence="1">
    <location>
        <begin position="41"/>
        <end position="52"/>
    </location>
</feature>
<gene>
    <name evidence="2" type="ORF">SAMN04487941_2346</name>
</gene>
<dbReference type="AlphaFoldDB" id="A0A1I7INF7"/>
<sequence length="73" mass="8295">MSEDKNNNKERLQKQSEDAATSKVENKRQQEGYTDQVQIDPARKSLQADDAKVQNPNRNLAEGGNNSRYTKSK</sequence>
<evidence type="ECO:0000313" key="2">
    <source>
        <dbReference type="EMBL" id="SFU74424.1"/>
    </source>
</evidence>
<evidence type="ECO:0000256" key="1">
    <source>
        <dbReference type="SAM" id="MobiDB-lite"/>
    </source>
</evidence>